<dbReference type="Proteomes" id="UP000255163">
    <property type="component" value="Unassembled WGS sequence"/>
</dbReference>
<protein>
    <submittedName>
        <fullName evidence="1">Mannitol repressor protein</fullName>
    </submittedName>
</protein>
<accession>A0A376FI11</accession>
<reference evidence="1 2" key="1">
    <citation type="submission" date="2018-06" db="EMBL/GenBank/DDBJ databases">
        <authorList>
            <consortium name="Pathogen Informatics"/>
            <person name="Doyle S."/>
        </authorList>
    </citation>
    <scope>NUCLEOTIDE SEQUENCE [LARGE SCALE GENOMIC DNA]</scope>
    <source>
        <strain evidence="1 2">NCTC12123</strain>
    </source>
</reference>
<evidence type="ECO:0000313" key="2">
    <source>
        <dbReference type="Proteomes" id="UP000255163"/>
    </source>
</evidence>
<sequence>MQKLRYQQVVRSTMVLSLTELISRISLKKAFQK</sequence>
<gene>
    <name evidence="1" type="primary">mtlR_1</name>
    <name evidence="1" type="ORF">NCTC12123_04569</name>
</gene>
<name>A0A376FI11_ENTAS</name>
<dbReference type="AlphaFoldDB" id="A0A376FI11"/>
<dbReference type="EMBL" id="UFYI01000007">
    <property type="protein sequence ID" value="STD24720.1"/>
    <property type="molecule type" value="Genomic_DNA"/>
</dbReference>
<proteinExistence type="predicted"/>
<evidence type="ECO:0000313" key="1">
    <source>
        <dbReference type="EMBL" id="STD24720.1"/>
    </source>
</evidence>
<organism evidence="1 2">
    <name type="scientific">Enterobacter asburiae</name>
    <dbReference type="NCBI Taxonomy" id="61645"/>
    <lineage>
        <taxon>Bacteria</taxon>
        <taxon>Pseudomonadati</taxon>
        <taxon>Pseudomonadota</taxon>
        <taxon>Gammaproteobacteria</taxon>
        <taxon>Enterobacterales</taxon>
        <taxon>Enterobacteriaceae</taxon>
        <taxon>Enterobacter</taxon>
        <taxon>Enterobacter cloacae complex</taxon>
    </lineage>
</organism>